<dbReference type="OrthoDB" id="1932291at2759"/>
<dbReference type="Proteomes" id="UP000030748">
    <property type="component" value="Unassembled WGS sequence"/>
</dbReference>
<dbReference type="STRING" id="4155.A0A022RRT0"/>
<feature type="coiled-coil region" evidence="3">
    <location>
        <begin position="349"/>
        <end position="505"/>
    </location>
</feature>
<sequence>MQTPTSRPGSLDVPQKPSPTTPKIARKLKTPGSNQDCVPSPNSATKTPKDNSPKIVDRKSPRRNLAAENKRPNKVAEMEARIAHLQEELKAAKNQLSSTESSKRRAQHEAQEAKKQLVATSAELESTQKQLTELCESEESRVHELRKISHDRDKAWQSELDAVQKQHSMDSAALASAMNEIQKLKTHLEKVCHSEASQARHAESAHAEIRSLRNELTETLLLVEKLKEQLNDSREYEDRALEEVNRARMQLEVVRNTEATLKMEKANTVESYNSLLAELEESKNRMDSLEELSGSFQIENDLKDEVSQLRGALDAAERRYEDEYVQSTVQIRNAYEVVERARSESCKRESELETKLKESMAEVEELRNKLIEKENALESFSCENWGLSLKLEQNQTNEIELEEMKASLLEKEAKMKIVKEENEMLKNEILEREKERSRAKNEAVAFREAEREALKKVESLTEEADKSVRKAARVTEQLDATQASNSEMEAELRRLKVQHDQWRKAAEAAAAMLSNGGGGNYNNNGKYLDRTGSLDYHSIDRKLSSQCCEDSDEDLSPKKKNGNVLRKIGVLLKKGQK</sequence>
<dbReference type="KEGG" id="egt:105952882"/>
<keyword evidence="2 3" id="KW-0175">Coiled coil</keyword>
<dbReference type="SUPFAM" id="SSF161270">
    <property type="entry name" value="PspA lactotransferrin-binding region"/>
    <property type="match status" value="1"/>
</dbReference>
<reference evidence="5 6" key="1">
    <citation type="journal article" date="2013" name="Proc. Natl. Acad. Sci. U.S.A.">
        <title>Fine-scale variation in meiotic recombination in Mimulus inferred from population shotgun sequencing.</title>
        <authorList>
            <person name="Hellsten U."/>
            <person name="Wright K.M."/>
            <person name="Jenkins J."/>
            <person name="Shu S."/>
            <person name="Yuan Y."/>
            <person name="Wessler S.R."/>
            <person name="Schmutz J."/>
            <person name="Willis J.H."/>
            <person name="Rokhsar D.S."/>
        </authorList>
    </citation>
    <scope>NUCLEOTIDE SEQUENCE [LARGE SCALE GENOMIC DNA]</scope>
    <source>
        <strain evidence="6">cv. DUN x IM62</strain>
    </source>
</reference>
<dbReference type="EMBL" id="KI630319">
    <property type="protein sequence ID" value="EYU41630.1"/>
    <property type="molecule type" value="Genomic_DNA"/>
</dbReference>
<feature type="coiled-coil region" evidence="3">
    <location>
        <begin position="269"/>
        <end position="319"/>
    </location>
</feature>
<feature type="coiled-coil region" evidence="3">
    <location>
        <begin position="209"/>
        <end position="243"/>
    </location>
</feature>
<feature type="region of interest" description="Disordered" evidence="4">
    <location>
        <begin position="89"/>
        <end position="117"/>
    </location>
</feature>
<evidence type="ECO:0000313" key="6">
    <source>
        <dbReference type="Proteomes" id="UP000030748"/>
    </source>
</evidence>
<feature type="compositionally biased region" description="Basic and acidic residues" evidence="4">
    <location>
        <begin position="101"/>
        <end position="115"/>
    </location>
</feature>
<evidence type="ECO:0000313" key="5">
    <source>
        <dbReference type="EMBL" id="EYU41630.1"/>
    </source>
</evidence>
<evidence type="ECO:0000256" key="2">
    <source>
        <dbReference type="ARBA" id="ARBA00023054"/>
    </source>
</evidence>
<evidence type="ECO:0000256" key="3">
    <source>
        <dbReference type="SAM" id="Coils"/>
    </source>
</evidence>
<feature type="compositionally biased region" description="Basic and acidic residues" evidence="4">
    <location>
        <begin position="47"/>
        <end position="59"/>
    </location>
</feature>
<name>A0A022RRT0_ERYGU</name>
<dbReference type="PANTHER" id="PTHR34224">
    <property type="entry name" value="INTERACTOR OF CONSTITUTIVE ACTIVE ROPS 2, CHLOROPLASTIC-RELATED"/>
    <property type="match status" value="1"/>
</dbReference>
<dbReference type="PANTHER" id="PTHR34224:SF4">
    <property type="entry name" value="INTERACTOR OF CONSTITUTIVE ACTIVE ROPS 2, CHLOROPLASTIC"/>
    <property type="match status" value="1"/>
</dbReference>
<gene>
    <name evidence="5" type="ORF">MIMGU_mgv1a003571mg</name>
</gene>
<protein>
    <submittedName>
        <fullName evidence="5">Uncharacterized protein</fullName>
    </submittedName>
</protein>
<feature type="region of interest" description="Disordered" evidence="4">
    <location>
        <begin position="1"/>
        <end position="77"/>
    </location>
</feature>
<keyword evidence="6" id="KW-1185">Reference proteome</keyword>
<dbReference type="eggNOG" id="ENOG502QT2U">
    <property type="taxonomic scope" value="Eukaryota"/>
</dbReference>
<dbReference type="AlphaFoldDB" id="A0A022RRT0"/>
<evidence type="ECO:0000256" key="1">
    <source>
        <dbReference type="ARBA" id="ARBA00009778"/>
    </source>
</evidence>
<comment type="similarity">
    <text evidence="1">Belongs to the ICR family.</text>
</comment>
<dbReference type="InterPro" id="IPR029688">
    <property type="entry name" value="ICR"/>
</dbReference>
<dbReference type="OMA" id="SCKRESE"/>
<accession>A0A022RRT0</accession>
<evidence type="ECO:0000256" key="4">
    <source>
        <dbReference type="SAM" id="MobiDB-lite"/>
    </source>
</evidence>
<organism evidence="5 6">
    <name type="scientific">Erythranthe guttata</name>
    <name type="common">Yellow monkey flower</name>
    <name type="synonym">Mimulus guttatus</name>
    <dbReference type="NCBI Taxonomy" id="4155"/>
    <lineage>
        <taxon>Eukaryota</taxon>
        <taxon>Viridiplantae</taxon>
        <taxon>Streptophyta</taxon>
        <taxon>Embryophyta</taxon>
        <taxon>Tracheophyta</taxon>
        <taxon>Spermatophyta</taxon>
        <taxon>Magnoliopsida</taxon>
        <taxon>eudicotyledons</taxon>
        <taxon>Gunneridae</taxon>
        <taxon>Pentapetalae</taxon>
        <taxon>asterids</taxon>
        <taxon>lamiids</taxon>
        <taxon>Lamiales</taxon>
        <taxon>Phrymaceae</taxon>
        <taxon>Erythranthe</taxon>
    </lineage>
</organism>
<dbReference type="PhylomeDB" id="A0A022RRT0"/>
<feature type="compositionally biased region" description="Basic and acidic residues" evidence="4">
    <location>
        <begin position="68"/>
        <end position="77"/>
    </location>
</feature>
<feature type="compositionally biased region" description="Polar residues" evidence="4">
    <location>
        <begin position="31"/>
        <end position="46"/>
    </location>
</feature>
<proteinExistence type="inferred from homology"/>